<dbReference type="EMBL" id="JAXIOK010000018">
    <property type="protein sequence ID" value="KAK4749681.1"/>
    <property type="molecule type" value="Genomic_DNA"/>
</dbReference>
<dbReference type="Gene3D" id="3.30.160.60">
    <property type="entry name" value="Classic Zinc Finger"/>
    <property type="match status" value="1"/>
</dbReference>
<sequence length="241" mass="27343">MEKKKVCEICNRCFSSGKAMGGHMRSHFAKLPLPPKLSTFLPTEEIRSELLPQSHTHENKYLDHHTHHDSFRSSSKSKSKVLFHQEPLPTEHASYNSDSALSVEDVALCLMMLSRNWWKLAGNDNASSEHENEDGGGGHEDDYEEEEEEETFGSLMSRSRSRSRSPGEYRYRCVTCSKCFRSYQALGGHRSSHTGSSNYAITTGTDNRKSFECPYCDRVFDSGQALGGHKKVHYDHHLPKI</sequence>
<dbReference type="GO" id="GO:0006355">
    <property type="term" value="P:regulation of DNA-templated transcription"/>
    <property type="evidence" value="ECO:0007669"/>
    <property type="project" value="InterPro"/>
</dbReference>
<organism evidence="4 5">
    <name type="scientific">Trapa incisa</name>
    <dbReference type="NCBI Taxonomy" id="236973"/>
    <lineage>
        <taxon>Eukaryota</taxon>
        <taxon>Viridiplantae</taxon>
        <taxon>Streptophyta</taxon>
        <taxon>Embryophyta</taxon>
        <taxon>Tracheophyta</taxon>
        <taxon>Spermatophyta</taxon>
        <taxon>Magnoliopsida</taxon>
        <taxon>eudicotyledons</taxon>
        <taxon>Gunneridae</taxon>
        <taxon>Pentapetalae</taxon>
        <taxon>rosids</taxon>
        <taxon>malvids</taxon>
        <taxon>Myrtales</taxon>
        <taxon>Lythraceae</taxon>
        <taxon>Trapa</taxon>
    </lineage>
</organism>
<feature type="domain" description="C2H2-type" evidence="3">
    <location>
        <begin position="211"/>
        <end position="238"/>
    </location>
</feature>
<dbReference type="SUPFAM" id="SSF57667">
    <property type="entry name" value="beta-beta-alpha zinc fingers"/>
    <property type="match status" value="2"/>
</dbReference>
<evidence type="ECO:0000259" key="3">
    <source>
        <dbReference type="PROSITE" id="PS50157"/>
    </source>
</evidence>
<feature type="domain" description="C2H2-type" evidence="3">
    <location>
        <begin position="171"/>
        <end position="198"/>
    </location>
</feature>
<dbReference type="PANTHER" id="PTHR46326">
    <property type="entry name" value="ZINC FINGER PROTEIN ZAT1-RELATED"/>
    <property type="match status" value="1"/>
</dbReference>
<dbReference type="PROSITE" id="PS50157">
    <property type="entry name" value="ZINC_FINGER_C2H2_2"/>
    <property type="match status" value="3"/>
</dbReference>
<feature type="domain" description="C2H2-type" evidence="3">
    <location>
        <begin position="5"/>
        <end position="32"/>
    </location>
</feature>
<keyword evidence="1" id="KW-0863">Zinc-finger</keyword>
<protein>
    <recommendedName>
        <fullName evidence="3">C2H2-type domain-containing protein</fullName>
    </recommendedName>
</protein>
<dbReference type="InterPro" id="IPR036236">
    <property type="entry name" value="Znf_C2H2_sf"/>
</dbReference>
<name>A0AAN7GMU9_9MYRT</name>
<keyword evidence="1" id="KW-0479">Metal-binding</keyword>
<dbReference type="SMART" id="SM00355">
    <property type="entry name" value="ZnF_C2H2"/>
    <property type="match status" value="3"/>
</dbReference>
<accession>A0AAN7GMU9</accession>
<dbReference type="GO" id="GO:0008270">
    <property type="term" value="F:zinc ion binding"/>
    <property type="evidence" value="ECO:0007669"/>
    <property type="project" value="UniProtKB-KW"/>
</dbReference>
<evidence type="ECO:0000313" key="5">
    <source>
        <dbReference type="Proteomes" id="UP001345219"/>
    </source>
</evidence>
<evidence type="ECO:0000256" key="2">
    <source>
        <dbReference type="SAM" id="MobiDB-lite"/>
    </source>
</evidence>
<evidence type="ECO:0000313" key="4">
    <source>
        <dbReference type="EMBL" id="KAK4749681.1"/>
    </source>
</evidence>
<keyword evidence="5" id="KW-1185">Reference proteome</keyword>
<evidence type="ECO:0000256" key="1">
    <source>
        <dbReference type="PROSITE-ProRule" id="PRU00042"/>
    </source>
</evidence>
<reference evidence="4 5" key="1">
    <citation type="journal article" date="2023" name="Hortic Res">
        <title>Pangenome of water caltrop reveals structural variations and asymmetric subgenome divergence after allopolyploidization.</title>
        <authorList>
            <person name="Zhang X."/>
            <person name="Chen Y."/>
            <person name="Wang L."/>
            <person name="Yuan Y."/>
            <person name="Fang M."/>
            <person name="Shi L."/>
            <person name="Lu R."/>
            <person name="Comes H.P."/>
            <person name="Ma Y."/>
            <person name="Chen Y."/>
            <person name="Huang G."/>
            <person name="Zhou Y."/>
            <person name="Zheng Z."/>
            <person name="Qiu Y."/>
        </authorList>
    </citation>
    <scope>NUCLEOTIDE SEQUENCE [LARGE SCALE GENOMIC DNA]</scope>
    <source>
        <tissue evidence="4">Roots</tissue>
    </source>
</reference>
<gene>
    <name evidence="4" type="ORF">SAY87_027130</name>
</gene>
<dbReference type="Proteomes" id="UP001345219">
    <property type="component" value="Chromosome 21"/>
</dbReference>
<dbReference type="InterPro" id="IPR013087">
    <property type="entry name" value="Znf_C2H2_type"/>
</dbReference>
<dbReference type="PANTHER" id="PTHR46326:SF10">
    <property type="entry name" value="C2H2 AND C2HC ZINC FINGER PROTEIN"/>
    <property type="match status" value="1"/>
</dbReference>
<dbReference type="AlphaFoldDB" id="A0AAN7GMU9"/>
<keyword evidence="1" id="KW-0862">Zinc</keyword>
<feature type="region of interest" description="Disordered" evidence="2">
    <location>
        <begin position="124"/>
        <end position="165"/>
    </location>
</feature>
<dbReference type="Pfam" id="PF13912">
    <property type="entry name" value="zf-C2H2_6"/>
    <property type="match status" value="3"/>
</dbReference>
<dbReference type="PROSITE" id="PS00028">
    <property type="entry name" value="ZINC_FINGER_C2H2_1"/>
    <property type="match status" value="3"/>
</dbReference>
<comment type="caution">
    <text evidence="4">The sequence shown here is derived from an EMBL/GenBank/DDBJ whole genome shotgun (WGS) entry which is preliminary data.</text>
</comment>
<feature type="compositionally biased region" description="Acidic residues" evidence="2">
    <location>
        <begin position="141"/>
        <end position="151"/>
    </location>
</feature>
<dbReference type="InterPro" id="IPR044303">
    <property type="entry name" value="ZAT1/4/9"/>
</dbReference>
<proteinExistence type="predicted"/>